<dbReference type="InterPro" id="IPR042178">
    <property type="entry name" value="Serpin_sf_1"/>
</dbReference>
<proteinExistence type="inferred from homology"/>
<comment type="subunit">
    <text evidence="4">Forms a heterodimer with TMPRSS7. Interacts with VTN. Binds LRP1B; binding is followed by internalization and degradation. Interacts with PPP1CB. In complex with PLAU/uPA, interacts with PLAUR/uPAR. Interacts with SORL1 and LRP1, either alone or in complex with PLAU; these interactions are abolished in the presence of LRPAP1/RAP. The ternary complex composed of PLAUR-PLAU-PAI1 also interacts with SORL1. Interacts with PLAT/tPA. Also interacts with SORL1, when complexed to PLAT/tPA.</text>
</comment>
<dbReference type="Pfam" id="PF02023">
    <property type="entry name" value="SCAN"/>
    <property type="match status" value="1"/>
</dbReference>
<evidence type="ECO:0000313" key="9">
    <source>
        <dbReference type="Proteomes" id="UP001176940"/>
    </source>
</evidence>
<dbReference type="Pfam" id="PF00079">
    <property type="entry name" value="Serpin"/>
    <property type="match status" value="1"/>
</dbReference>
<dbReference type="SUPFAM" id="SSF47353">
    <property type="entry name" value="Retrovirus capsid dimerization domain-like"/>
    <property type="match status" value="1"/>
</dbReference>
<dbReference type="Proteomes" id="UP001176940">
    <property type="component" value="Unassembled WGS sequence"/>
</dbReference>
<dbReference type="SMART" id="SM00431">
    <property type="entry name" value="SCAN"/>
    <property type="match status" value="1"/>
</dbReference>
<organism evidence="8 9">
    <name type="scientific">Ranitomeya imitator</name>
    <name type="common">mimic poison frog</name>
    <dbReference type="NCBI Taxonomy" id="111125"/>
    <lineage>
        <taxon>Eukaryota</taxon>
        <taxon>Metazoa</taxon>
        <taxon>Chordata</taxon>
        <taxon>Craniata</taxon>
        <taxon>Vertebrata</taxon>
        <taxon>Euteleostomi</taxon>
        <taxon>Amphibia</taxon>
        <taxon>Batrachia</taxon>
        <taxon>Anura</taxon>
        <taxon>Neobatrachia</taxon>
        <taxon>Hyloidea</taxon>
        <taxon>Dendrobatidae</taxon>
        <taxon>Dendrobatinae</taxon>
        <taxon>Ranitomeya</taxon>
    </lineage>
</organism>
<dbReference type="SMART" id="SM00093">
    <property type="entry name" value="SERPIN"/>
    <property type="match status" value="1"/>
</dbReference>
<dbReference type="EMBL" id="CAUEEQ010032126">
    <property type="protein sequence ID" value="CAJ0950717.1"/>
    <property type="molecule type" value="Genomic_DNA"/>
</dbReference>
<evidence type="ECO:0000256" key="4">
    <source>
        <dbReference type="ARBA" id="ARBA00066062"/>
    </source>
</evidence>
<dbReference type="Gene3D" id="2.30.39.10">
    <property type="entry name" value="Alpha-1-antitrypsin, domain 1"/>
    <property type="match status" value="1"/>
</dbReference>
<dbReference type="SUPFAM" id="SSF56574">
    <property type="entry name" value="Serpins"/>
    <property type="match status" value="1"/>
</dbReference>
<dbReference type="InterPro" id="IPR042185">
    <property type="entry name" value="Serpin_sf_2"/>
</dbReference>
<feature type="domain" description="SCAN box" evidence="7">
    <location>
        <begin position="5"/>
        <end position="63"/>
    </location>
</feature>
<dbReference type="InterPro" id="IPR038269">
    <property type="entry name" value="SCAN_sf"/>
</dbReference>
<comment type="similarity">
    <text evidence="5">Belongs to the serpin family.</text>
</comment>
<evidence type="ECO:0000259" key="7">
    <source>
        <dbReference type="PROSITE" id="PS50804"/>
    </source>
</evidence>
<dbReference type="InterPro" id="IPR023795">
    <property type="entry name" value="Serpin_CS"/>
</dbReference>
<evidence type="ECO:0000256" key="5">
    <source>
        <dbReference type="RuleBase" id="RU000411"/>
    </source>
</evidence>
<evidence type="ECO:0000256" key="6">
    <source>
        <dbReference type="SAM" id="MobiDB-lite"/>
    </source>
</evidence>
<evidence type="ECO:0000313" key="8">
    <source>
        <dbReference type="EMBL" id="CAJ0950717.1"/>
    </source>
</evidence>
<protein>
    <recommendedName>
        <fullName evidence="1">Plasminogen activator inhibitor 1</fullName>
    </recommendedName>
    <alternativeName>
        <fullName evidence="2">Endothelial plasminogen activator inhibitor</fullName>
    </alternativeName>
    <alternativeName>
        <fullName evidence="3">Serpin E1</fullName>
    </alternativeName>
</protein>
<accession>A0ABN9LU01</accession>
<dbReference type="InterPro" id="IPR023796">
    <property type="entry name" value="Serpin_dom"/>
</dbReference>
<evidence type="ECO:0000256" key="1">
    <source>
        <dbReference type="ARBA" id="ARBA00040523"/>
    </source>
</evidence>
<reference evidence="8" key="1">
    <citation type="submission" date="2023-07" db="EMBL/GenBank/DDBJ databases">
        <authorList>
            <person name="Stuckert A."/>
        </authorList>
    </citation>
    <scope>NUCLEOTIDE SEQUENCE</scope>
</reference>
<dbReference type="InterPro" id="IPR003309">
    <property type="entry name" value="SCAN_dom"/>
</dbReference>
<dbReference type="InterPro" id="IPR000215">
    <property type="entry name" value="Serpin_fam"/>
</dbReference>
<dbReference type="PANTHER" id="PTHR11461:SF49">
    <property type="entry name" value="PLASMINOGEN ACTIVATOR INHIBITOR 1"/>
    <property type="match status" value="1"/>
</dbReference>
<gene>
    <name evidence="8" type="ORF">RIMI_LOCUS13147670</name>
</gene>
<dbReference type="InterPro" id="IPR036186">
    <property type="entry name" value="Serpin_sf"/>
</dbReference>
<dbReference type="PROSITE" id="PS00284">
    <property type="entry name" value="SERPIN"/>
    <property type="match status" value="1"/>
</dbReference>
<sequence length="583" mass="66122">MYAHRLKQICHRWLEAEKALTWETFLQVILKEQFYFKCPAEIREWVRERRPATVEEAAALADEALTIKPQWRVLLEDGERPTSSTTPVAPCSSVPIVPRSSKPPPHADTRVNVPPVASNAFSGIQRGEEVAERRGGRTGYKLQAGSDSCTQQLARSLFIILYSCEYTVWKPHLLTSQNLPLRRMTFNARLLILVLLSWTVLAFRPKSITQVAEKDASFGVRLFKEILQENKDKNLGFSPYGVSSALNILQYGTSGKTMEQLRKVLNYGYSERAVSMLLRKLREAICGSSEDTKSVHVADGLFVQRDLELTPGFLQRFYSTFRRHVTQVNFTDSSQAKDILNQWVENQTDGMIQDLLGSNSIPPLTRLVLLSAVHFDGKWVLPFPEKDTQERPFHRPDGSQVQVQMMENTAKYNYSELETPEGVYYDVIELPYEGDEISMLIAAPYEKGVSLSTITDILSPELIAQWKNSMRRSTRLFVLPKFSLVSEVNLKNHLQRLGVTDMFSADKADFRRLSTERPLHVSEAFQKVKVEVTESGTKASSATAAILLARMAPLEVIMDRPFLFIIRHNPTGSLLFMGQVMEP</sequence>
<name>A0ABN9LU01_9NEOB</name>
<evidence type="ECO:0000256" key="2">
    <source>
        <dbReference type="ARBA" id="ARBA00041825"/>
    </source>
</evidence>
<dbReference type="PROSITE" id="PS50804">
    <property type="entry name" value="SCAN_BOX"/>
    <property type="match status" value="1"/>
</dbReference>
<dbReference type="Gene3D" id="3.30.497.10">
    <property type="entry name" value="Antithrombin, subunit I, domain 2"/>
    <property type="match status" value="1"/>
</dbReference>
<dbReference type="Gene3D" id="1.10.4020.10">
    <property type="entry name" value="DNA breaking-rejoining enzymes"/>
    <property type="match status" value="1"/>
</dbReference>
<feature type="region of interest" description="Disordered" evidence="6">
    <location>
        <begin position="78"/>
        <end position="112"/>
    </location>
</feature>
<dbReference type="PANTHER" id="PTHR11461">
    <property type="entry name" value="SERINE PROTEASE INHIBITOR, SERPIN"/>
    <property type="match status" value="1"/>
</dbReference>
<comment type="caution">
    <text evidence="8">The sequence shown here is derived from an EMBL/GenBank/DDBJ whole genome shotgun (WGS) entry which is preliminary data.</text>
</comment>
<evidence type="ECO:0000256" key="3">
    <source>
        <dbReference type="ARBA" id="ARBA00043166"/>
    </source>
</evidence>
<keyword evidence="9" id="KW-1185">Reference proteome</keyword>